<comment type="caution">
    <text evidence="1">The sequence shown here is derived from an EMBL/GenBank/DDBJ whole genome shotgun (WGS) entry which is preliminary data.</text>
</comment>
<organism evidence="1 2">
    <name type="scientific">Taishania pollutisoli</name>
    <dbReference type="NCBI Taxonomy" id="2766479"/>
    <lineage>
        <taxon>Bacteria</taxon>
        <taxon>Pseudomonadati</taxon>
        <taxon>Bacteroidota</taxon>
        <taxon>Flavobacteriia</taxon>
        <taxon>Flavobacteriales</taxon>
        <taxon>Crocinitomicaceae</taxon>
        <taxon>Taishania</taxon>
    </lineage>
</organism>
<sequence>MKNTLIFSVIGLALTFLTSCKDKIDLVGAGQESAVVIGILDQSETSHYVKITRTFIGDGVTNSLDIATIPDSSYFDQVDITIQEVLANGSQGRLFTLHDTIIQNKDENGVFYAPQQKVYVFYTTPAAPLLADATYKMTAKIDGGRIIVTGQTQLVSGLSAGTWANSNASLKLTANGNALGEYATQSLNIPSVGNSYKMNGKVRFDYREYAIGMTDSTDHAIWFNLGEYDIIPGANTSQTFTFSGETFYRTVKDKVPVSSSIEKRIYLGFDVQITGASRELANYIEVSKPSSSLAQNKPKYTNLTITEGHSVLGIFGARYTYSVYKPAVGISSITQGMDKKSRRELCAGPITGTLSFCSQHALDNPEPWSCN</sequence>
<evidence type="ECO:0000313" key="1">
    <source>
        <dbReference type="EMBL" id="MBC9810931.1"/>
    </source>
</evidence>
<gene>
    <name evidence="1" type="ORF">H9Y05_00440</name>
</gene>
<dbReference type="PROSITE" id="PS51257">
    <property type="entry name" value="PROKAR_LIPOPROTEIN"/>
    <property type="match status" value="1"/>
</dbReference>
<evidence type="ECO:0000313" key="2">
    <source>
        <dbReference type="Proteomes" id="UP000652681"/>
    </source>
</evidence>
<dbReference type="Proteomes" id="UP000652681">
    <property type="component" value="Unassembled WGS sequence"/>
</dbReference>
<dbReference type="EMBL" id="JACVEL010000001">
    <property type="protein sequence ID" value="MBC9810931.1"/>
    <property type="molecule type" value="Genomic_DNA"/>
</dbReference>
<proteinExistence type="predicted"/>
<dbReference type="AlphaFoldDB" id="A0A8J6TWA6"/>
<name>A0A8J6TWA6_9FLAO</name>
<accession>A0A8J6TWA6</accession>
<reference evidence="1" key="1">
    <citation type="submission" date="2020-09" db="EMBL/GenBank/DDBJ databases">
        <title>Taishania pollutisoli gen. nov., sp. nov., Isolated from Tetrabromobisphenol A-Contaminated Soil.</title>
        <authorList>
            <person name="Chen Q."/>
        </authorList>
    </citation>
    <scope>NUCLEOTIDE SEQUENCE</scope>
    <source>
        <strain evidence="1">CZZ-1</strain>
    </source>
</reference>
<keyword evidence="2" id="KW-1185">Reference proteome</keyword>
<dbReference type="RefSeq" id="WP_163492813.1">
    <property type="nucleotide sequence ID" value="NZ_JACVEL010000001.1"/>
</dbReference>
<protein>
    <submittedName>
        <fullName evidence="1">DUF4249 family protein</fullName>
    </submittedName>
</protein>